<comment type="caution">
    <text evidence="3">The sequence shown here is derived from an EMBL/GenBank/DDBJ whole genome shotgun (WGS) entry which is preliminary data.</text>
</comment>
<name>A0A9P5XHL6_9AGAR</name>
<evidence type="ECO:0000313" key="4">
    <source>
        <dbReference type="Proteomes" id="UP000807342"/>
    </source>
</evidence>
<feature type="domain" description="DUF6533" evidence="2">
    <location>
        <begin position="41"/>
        <end position="84"/>
    </location>
</feature>
<dbReference type="OrthoDB" id="2638860at2759"/>
<dbReference type="Pfam" id="PF20151">
    <property type="entry name" value="DUF6533"/>
    <property type="match status" value="1"/>
</dbReference>
<feature type="transmembrane region" description="Helical" evidence="1">
    <location>
        <begin position="111"/>
        <end position="131"/>
    </location>
</feature>
<keyword evidence="1" id="KW-0812">Transmembrane</keyword>
<dbReference type="AlphaFoldDB" id="A0A9P5XHL6"/>
<evidence type="ECO:0000259" key="2">
    <source>
        <dbReference type="Pfam" id="PF20151"/>
    </source>
</evidence>
<dbReference type="EMBL" id="MU151091">
    <property type="protein sequence ID" value="KAF9451099.1"/>
    <property type="molecule type" value="Genomic_DNA"/>
</dbReference>
<evidence type="ECO:0000256" key="1">
    <source>
        <dbReference type="SAM" id="Phobius"/>
    </source>
</evidence>
<dbReference type="Proteomes" id="UP000807342">
    <property type="component" value="Unassembled WGS sequence"/>
</dbReference>
<feature type="transmembrane region" description="Helical" evidence="1">
    <location>
        <begin position="230"/>
        <end position="248"/>
    </location>
</feature>
<gene>
    <name evidence="3" type="ORF">P691DRAFT_757578</name>
</gene>
<keyword evidence="1" id="KW-0472">Membrane</keyword>
<proteinExistence type="predicted"/>
<dbReference type="InterPro" id="IPR045340">
    <property type="entry name" value="DUF6533"/>
</dbReference>
<feature type="transmembrane region" description="Helical" evidence="1">
    <location>
        <begin position="190"/>
        <end position="210"/>
    </location>
</feature>
<evidence type="ECO:0000313" key="3">
    <source>
        <dbReference type="EMBL" id="KAF9451099.1"/>
    </source>
</evidence>
<reference evidence="3" key="1">
    <citation type="submission" date="2020-11" db="EMBL/GenBank/DDBJ databases">
        <authorList>
            <consortium name="DOE Joint Genome Institute"/>
            <person name="Ahrendt S."/>
            <person name="Riley R."/>
            <person name="Andreopoulos W."/>
            <person name="Labutti K."/>
            <person name="Pangilinan J."/>
            <person name="Ruiz-Duenas F.J."/>
            <person name="Barrasa J.M."/>
            <person name="Sanchez-Garcia M."/>
            <person name="Camarero S."/>
            <person name="Miyauchi S."/>
            <person name="Serrano A."/>
            <person name="Linde D."/>
            <person name="Babiker R."/>
            <person name="Drula E."/>
            <person name="Ayuso-Fernandez I."/>
            <person name="Pacheco R."/>
            <person name="Padilla G."/>
            <person name="Ferreira P."/>
            <person name="Barriuso J."/>
            <person name="Kellner H."/>
            <person name="Castanera R."/>
            <person name="Alfaro M."/>
            <person name="Ramirez L."/>
            <person name="Pisabarro A.G."/>
            <person name="Kuo A."/>
            <person name="Tritt A."/>
            <person name="Lipzen A."/>
            <person name="He G."/>
            <person name="Yan M."/>
            <person name="Ng V."/>
            <person name="Cullen D."/>
            <person name="Martin F."/>
            <person name="Rosso M.-N."/>
            <person name="Henrissat B."/>
            <person name="Hibbett D."/>
            <person name="Martinez A.T."/>
            <person name="Grigoriev I.V."/>
        </authorList>
    </citation>
    <scope>NUCLEOTIDE SEQUENCE</scope>
    <source>
        <strain evidence="3">MF-IS2</strain>
    </source>
</reference>
<protein>
    <recommendedName>
        <fullName evidence="2">DUF6533 domain-containing protein</fullName>
    </recommendedName>
</protein>
<keyword evidence="4" id="KW-1185">Reference proteome</keyword>
<organism evidence="3 4">
    <name type="scientific">Macrolepiota fuliginosa MF-IS2</name>
    <dbReference type="NCBI Taxonomy" id="1400762"/>
    <lineage>
        <taxon>Eukaryota</taxon>
        <taxon>Fungi</taxon>
        <taxon>Dikarya</taxon>
        <taxon>Basidiomycota</taxon>
        <taxon>Agaricomycotina</taxon>
        <taxon>Agaricomycetes</taxon>
        <taxon>Agaricomycetidae</taxon>
        <taxon>Agaricales</taxon>
        <taxon>Agaricineae</taxon>
        <taxon>Agaricaceae</taxon>
        <taxon>Macrolepiota</taxon>
    </lineage>
</organism>
<accession>A0A9P5XHL6</accession>
<feature type="transmembrane region" description="Helical" evidence="1">
    <location>
        <begin position="70"/>
        <end position="91"/>
    </location>
</feature>
<sequence>MSLLNQITQGIQEFQKYRFVDGMSGNSVGGCLLTLQCSNSTTAALVIYSYDYFLTINQEVRLVWHSKWNFMKAAFLFNRYFIIVNIIIQHFRGTDWAGTEAGCQRLEQTQLALEAFGLFFSEMMLCLRLCVMWHNDKRFIAGAIITCISTVAFLTHRSEITLEGGRYLGIMGDFKGCSFAVTRKTYVNSLVVLCYDTAVLVLSLIPTIRLRDPQIPSRPSLIVRVYHEGVIFYVYLLVSSIITLPLVIQNPGNGYMIVPVVRSVRVILSIRMVLHIRQLCAADYYPTLESFDAGQGAVPDSR</sequence>
<keyword evidence="1" id="KW-1133">Transmembrane helix</keyword>